<evidence type="ECO:0000313" key="7">
    <source>
        <dbReference type="Proteomes" id="UP001054945"/>
    </source>
</evidence>
<keyword evidence="2" id="KW-0812">Transmembrane</keyword>
<sequence length="387" mass="44438">MEGGKDFPLPWDLVASWPTLYQPLPFKIKRKDIKNYIPRNSWNSTVLEIFLPRANKEVPFVIEAEIEGLNLSNNKIQSFGRGSFFSITVLYVSFPVFLLESLEFRTRVTLSNNPWACDCAALDFKKWLVSKSILVLDMNKARCGPDMPNNPGLAERAILLLPDRGTLPGQHRPLHLHGFRRCQGVTAKEIREQSERFAVGGGRWNNRLDAVQDECEGVALLTRSDLSQGKDIDRDKEFDAFISFSYKDQDLVIQELIEGECFARSSQLRYDRFEDSDRRKGPGYQAVPSLQTLPPGEWCLLEFNAAHGQALKDQVPRIIVIKLPDLPKDDELPKEIQLYLNSTTYLTWGEKHFWNKLLYILPRSQSVQKPKSRDEARHQIPMRDFSA</sequence>
<dbReference type="InterPro" id="IPR032675">
    <property type="entry name" value="LRR_dom_sf"/>
</dbReference>
<proteinExistence type="predicted"/>
<dbReference type="GO" id="GO:0005886">
    <property type="term" value="C:plasma membrane"/>
    <property type="evidence" value="ECO:0007669"/>
    <property type="project" value="TreeGrafter"/>
</dbReference>
<comment type="subcellular location">
    <subcellularLocation>
        <location evidence="1">Membrane</location>
        <topology evidence="1">Single-pass membrane protein</topology>
    </subcellularLocation>
</comment>
<evidence type="ECO:0000256" key="3">
    <source>
        <dbReference type="ARBA" id="ARBA00022729"/>
    </source>
</evidence>
<dbReference type="PANTHER" id="PTHR24365">
    <property type="entry name" value="TOLL-LIKE RECEPTOR"/>
    <property type="match status" value="1"/>
</dbReference>
<organism evidence="6 7">
    <name type="scientific">Caerostris extrusa</name>
    <name type="common">Bark spider</name>
    <name type="synonym">Caerostris bankana</name>
    <dbReference type="NCBI Taxonomy" id="172846"/>
    <lineage>
        <taxon>Eukaryota</taxon>
        <taxon>Metazoa</taxon>
        <taxon>Ecdysozoa</taxon>
        <taxon>Arthropoda</taxon>
        <taxon>Chelicerata</taxon>
        <taxon>Arachnida</taxon>
        <taxon>Araneae</taxon>
        <taxon>Araneomorphae</taxon>
        <taxon>Entelegynae</taxon>
        <taxon>Araneoidea</taxon>
        <taxon>Araneidae</taxon>
        <taxon>Caerostris</taxon>
    </lineage>
</organism>
<dbReference type="AlphaFoldDB" id="A0AAV4PHG3"/>
<evidence type="ECO:0000313" key="6">
    <source>
        <dbReference type="EMBL" id="GIX95171.1"/>
    </source>
</evidence>
<evidence type="ECO:0000256" key="1">
    <source>
        <dbReference type="ARBA" id="ARBA00004167"/>
    </source>
</evidence>
<dbReference type="PANTHER" id="PTHR24365:SF541">
    <property type="entry name" value="PROTEIN TOLL-RELATED"/>
    <property type="match status" value="1"/>
</dbReference>
<dbReference type="Gene3D" id="3.80.10.10">
    <property type="entry name" value="Ribonuclease Inhibitor"/>
    <property type="match status" value="1"/>
</dbReference>
<dbReference type="GO" id="GO:0007165">
    <property type="term" value="P:signal transduction"/>
    <property type="evidence" value="ECO:0007669"/>
    <property type="project" value="TreeGrafter"/>
</dbReference>
<dbReference type="InterPro" id="IPR035897">
    <property type="entry name" value="Toll_tir_struct_dom_sf"/>
</dbReference>
<gene>
    <name evidence="6" type="primary">Tl</name>
    <name evidence="6" type="ORF">CEXT_147571</name>
</gene>
<name>A0AAV4PHG3_CAEEX</name>
<dbReference type="GO" id="GO:0038023">
    <property type="term" value="F:signaling receptor activity"/>
    <property type="evidence" value="ECO:0007669"/>
    <property type="project" value="TreeGrafter"/>
</dbReference>
<dbReference type="Gene3D" id="3.40.50.10140">
    <property type="entry name" value="Toll/interleukin-1 receptor homology (TIR) domain"/>
    <property type="match status" value="1"/>
</dbReference>
<keyword evidence="5" id="KW-0472">Membrane</keyword>
<reference evidence="6 7" key="1">
    <citation type="submission" date="2021-06" db="EMBL/GenBank/DDBJ databases">
        <title>Caerostris extrusa draft genome.</title>
        <authorList>
            <person name="Kono N."/>
            <person name="Arakawa K."/>
        </authorList>
    </citation>
    <scope>NUCLEOTIDE SEQUENCE [LARGE SCALE GENOMIC DNA]</scope>
</reference>
<dbReference type="EMBL" id="BPLR01004478">
    <property type="protein sequence ID" value="GIX95171.1"/>
    <property type="molecule type" value="Genomic_DNA"/>
</dbReference>
<dbReference type="Proteomes" id="UP001054945">
    <property type="component" value="Unassembled WGS sequence"/>
</dbReference>
<keyword evidence="7" id="KW-1185">Reference proteome</keyword>
<keyword evidence="4" id="KW-1133">Transmembrane helix</keyword>
<dbReference type="SUPFAM" id="SSF52200">
    <property type="entry name" value="Toll/Interleukin receptor TIR domain"/>
    <property type="match status" value="1"/>
</dbReference>
<dbReference type="SUPFAM" id="SSF52058">
    <property type="entry name" value="L domain-like"/>
    <property type="match status" value="1"/>
</dbReference>
<accession>A0AAV4PHG3</accession>
<keyword evidence="3" id="KW-0732">Signal</keyword>
<comment type="caution">
    <text evidence="6">The sequence shown here is derived from an EMBL/GenBank/DDBJ whole genome shotgun (WGS) entry which is preliminary data.</text>
</comment>
<protein>
    <submittedName>
        <fullName evidence="6">Protein toll</fullName>
    </submittedName>
</protein>
<evidence type="ECO:0000256" key="2">
    <source>
        <dbReference type="ARBA" id="ARBA00022692"/>
    </source>
</evidence>
<evidence type="ECO:0000256" key="4">
    <source>
        <dbReference type="ARBA" id="ARBA00022989"/>
    </source>
</evidence>
<evidence type="ECO:0000256" key="5">
    <source>
        <dbReference type="ARBA" id="ARBA00023136"/>
    </source>
</evidence>